<keyword evidence="3" id="KW-1185">Reference proteome</keyword>
<dbReference type="OrthoDB" id="10489527at2759"/>
<feature type="compositionally biased region" description="Polar residues" evidence="1">
    <location>
        <begin position="310"/>
        <end position="329"/>
    </location>
</feature>
<feature type="compositionally biased region" description="Acidic residues" evidence="1">
    <location>
        <begin position="351"/>
        <end position="362"/>
    </location>
</feature>
<feature type="region of interest" description="Disordered" evidence="1">
    <location>
        <begin position="351"/>
        <end position="372"/>
    </location>
</feature>
<gene>
    <name evidence="2" type="ORF">KVT40_007470</name>
</gene>
<feature type="region of interest" description="Disordered" evidence="1">
    <location>
        <begin position="123"/>
        <end position="206"/>
    </location>
</feature>
<dbReference type="Proteomes" id="UP000809789">
    <property type="component" value="Unassembled WGS sequence"/>
</dbReference>
<protein>
    <submittedName>
        <fullName evidence="2">Uncharacterized protein</fullName>
    </submittedName>
</protein>
<feature type="compositionally biased region" description="Basic and acidic residues" evidence="1">
    <location>
        <begin position="182"/>
        <end position="191"/>
    </location>
</feature>
<evidence type="ECO:0000313" key="2">
    <source>
        <dbReference type="EMBL" id="KAG8624403.1"/>
    </source>
</evidence>
<organism evidence="2 3">
    <name type="scientific">Elsinoe batatas</name>
    <dbReference type="NCBI Taxonomy" id="2601811"/>
    <lineage>
        <taxon>Eukaryota</taxon>
        <taxon>Fungi</taxon>
        <taxon>Dikarya</taxon>
        <taxon>Ascomycota</taxon>
        <taxon>Pezizomycotina</taxon>
        <taxon>Dothideomycetes</taxon>
        <taxon>Dothideomycetidae</taxon>
        <taxon>Myriangiales</taxon>
        <taxon>Elsinoaceae</taxon>
        <taxon>Elsinoe</taxon>
    </lineage>
</organism>
<sequence length="372" mass="39270">MTPESNSSTIGNAHPLTHYHTILPWQSLPNRLYRVVITNHSPPNPSPKSPLGNMSLHPPPPAFTTTDEHTGGTTLSSLYGHYYHSPTSTWQSRTGPQHKRTGAVANVMAGNVGVGDRMVGHAAERGGRSPVVVPPRTPRGVASAPVLAKGSDRMGTSPVAVKSTLRSPPTLPPRAPRPLVVRPERATDREPAGLQGAGAGAGGRSQAQAQVYTPSFYRSSLSYGRTTSLLGLTPRPRRDVCEMLELVERTGAGPRELMGKPVLGGVEDNGMWQGRRARPRGVYLPASMSAPVFGSCASGPALVYTASKLASPSTGRSARLPSSTGTRLSPCSPVGAGQAFRTLSTVEMGDEAGLDSTLVEEGEAQRRMTPRK</sequence>
<name>A0A8K0PEN5_9PEZI</name>
<proteinExistence type="predicted"/>
<dbReference type="EMBL" id="JAESVG020000009">
    <property type="protein sequence ID" value="KAG8624403.1"/>
    <property type="molecule type" value="Genomic_DNA"/>
</dbReference>
<feature type="region of interest" description="Disordered" evidence="1">
    <location>
        <begin position="310"/>
        <end position="333"/>
    </location>
</feature>
<dbReference type="AlphaFoldDB" id="A0A8K0PEN5"/>
<reference evidence="2" key="1">
    <citation type="submission" date="2021-07" db="EMBL/GenBank/DDBJ databases">
        <title>Elsinoe batatas strain:CRI-CJ2 Genome sequencing and assembly.</title>
        <authorList>
            <person name="Huang L."/>
        </authorList>
    </citation>
    <scope>NUCLEOTIDE SEQUENCE</scope>
    <source>
        <strain evidence="2">CRI-CJ2</strain>
    </source>
</reference>
<accession>A0A8K0PEN5</accession>
<comment type="caution">
    <text evidence="2">The sequence shown here is derived from an EMBL/GenBank/DDBJ whole genome shotgun (WGS) entry which is preliminary data.</text>
</comment>
<evidence type="ECO:0000313" key="3">
    <source>
        <dbReference type="Proteomes" id="UP000809789"/>
    </source>
</evidence>
<evidence type="ECO:0000256" key="1">
    <source>
        <dbReference type="SAM" id="MobiDB-lite"/>
    </source>
</evidence>